<dbReference type="STRING" id="1121322.SAMN02745136_05062"/>
<dbReference type="EMBL" id="FRAC01000035">
    <property type="protein sequence ID" value="SHL51147.1"/>
    <property type="molecule type" value="Genomic_DNA"/>
</dbReference>
<evidence type="ECO:0000313" key="2">
    <source>
        <dbReference type="Proteomes" id="UP000184386"/>
    </source>
</evidence>
<reference evidence="1 2" key="1">
    <citation type="submission" date="2016-11" db="EMBL/GenBank/DDBJ databases">
        <authorList>
            <person name="Jaros S."/>
            <person name="Januszkiewicz K."/>
            <person name="Wedrychowicz H."/>
        </authorList>
    </citation>
    <scope>NUCLEOTIDE SEQUENCE [LARGE SCALE GENOMIC DNA]</scope>
    <source>
        <strain evidence="1 2">DSM 15929</strain>
    </source>
</reference>
<dbReference type="AlphaFoldDB" id="A0A1M7B880"/>
<protein>
    <submittedName>
        <fullName evidence="1">Uncharacterized protein</fullName>
    </submittedName>
</protein>
<accession>A0A1M7B880</accession>
<keyword evidence="2" id="KW-1185">Reference proteome</keyword>
<name>A0A1M7B880_9FIRM</name>
<dbReference type="Proteomes" id="UP000184386">
    <property type="component" value="Unassembled WGS sequence"/>
</dbReference>
<evidence type="ECO:0000313" key="1">
    <source>
        <dbReference type="EMBL" id="SHL51147.1"/>
    </source>
</evidence>
<sequence length="230" mass="27373">MDGDITMPNLISKDLYDETIAFIEGKKEPGLLLKEMQNWYSERGVILYNLYFEKDIYKNHDTYGKYNICILSDLFEGFFRHGSKKSIYKDSLDKFLQVCKSNHLYQDYEWANISYPKPGISGFYFPRIWRDEVIREAGLSLCPEIEKKYAEYGVAKVVNSGYGVYTVFLRDAAFDDKYDNYQSKIINYVKEYVLNFDKHHLIVELDRIVKFDRLSVLEEVYQGNLYYYYK</sequence>
<proteinExistence type="predicted"/>
<gene>
    <name evidence="1" type="ORF">SAMN02745136_05062</name>
</gene>
<organism evidence="1 2">
    <name type="scientific">Anaerocolumna jejuensis DSM 15929</name>
    <dbReference type="NCBI Taxonomy" id="1121322"/>
    <lineage>
        <taxon>Bacteria</taxon>
        <taxon>Bacillati</taxon>
        <taxon>Bacillota</taxon>
        <taxon>Clostridia</taxon>
        <taxon>Lachnospirales</taxon>
        <taxon>Lachnospiraceae</taxon>
        <taxon>Anaerocolumna</taxon>
    </lineage>
</organism>